<evidence type="ECO:0000313" key="3">
    <source>
        <dbReference type="Proteomes" id="UP000177579"/>
    </source>
</evidence>
<dbReference type="EMBL" id="MFGO01000025">
    <property type="protein sequence ID" value="OGF40559.1"/>
    <property type="molecule type" value="Genomic_DNA"/>
</dbReference>
<protein>
    <submittedName>
        <fullName evidence="2">Uncharacterized protein</fullName>
    </submittedName>
</protein>
<organism evidence="2 3">
    <name type="scientific">Candidatus Falkowbacteria bacterium RIFOXYD2_FULL_34_120</name>
    <dbReference type="NCBI Taxonomy" id="1798007"/>
    <lineage>
        <taxon>Bacteria</taxon>
        <taxon>Candidatus Falkowiibacteriota</taxon>
    </lineage>
</organism>
<evidence type="ECO:0000313" key="2">
    <source>
        <dbReference type="EMBL" id="OGF40559.1"/>
    </source>
</evidence>
<dbReference type="PROSITE" id="PS51257">
    <property type="entry name" value="PROKAR_LIPOPROTEIN"/>
    <property type="match status" value="1"/>
</dbReference>
<keyword evidence="1" id="KW-0812">Transmembrane</keyword>
<accession>A0A1F5TP37</accession>
<name>A0A1F5TP37_9BACT</name>
<keyword evidence="1" id="KW-0472">Membrane</keyword>
<keyword evidence="1" id="KW-1133">Transmembrane helix</keyword>
<dbReference type="AlphaFoldDB" id="A0A1F5TP37"/>
<feature type="transmembrane region" description="Helical" evidence="1">
    <location>
        <begin position="12"/>
        <end position="33"/>
    </location>
</feature>
<proteinExistence type="predicted"/>
<evidence type="ECO:0000256" key="1">
    <source>
        <dbReference type="SAM" id="Phobius"/>
    </source>
</evidence>
<dbReference type="Proteomes" id="UP000177579">
    <property type="component" value="Unassembled WGS sequence"/>
</dbReference>
<reference evidence="2 3" key="1">
    <citation type="journal article" date="2016" name="Nat. Commun.">
        <title>Thousands of microbial genomes shed light on interconnected biogeochemical processes in an aquifer system.</title>
        <authorList>
            <person name="Anantharaman K."/>
            <person name="Brown C.T."/>
            <person name="Hug L.A."/>
            <person name="Sharon I."/>
            <person name="Castelle C.J."/>
            <person name="Probst A.J."/>
            <person name="Thomas B.C."/>
            <person name="Singh A."/>
            <person name="Wilkins M.J."/>
            <person name="Karaoz U."/>
            <person name="Brodie E.L."/>
            <person name="Williams K.H."/>
            <person name="Hubbard S.S."/>
            <person name="Banfield J.F."/>
        </authorList>
    </citation>
    <scope>NUCLEOTIDE SEQUENCE [LARGE SCALE GENOMIC DNA]</scope>
</reference>
<gene>
    <name evidence="2" type="ORF">A2531_03450</name>
</gene>
<sequence>MQEKNLQKIKKLKIQLISVVFLLVLVVACGLFFPDLKKIALALNPADYNKPVGSQLLLDDWNRLDADFVAKSGDTMTGPLTLPADPVQNMQAATKQYVDNGGYVFTNWGRADCPAGVDRLYDGFTFGTKWDEPYGSGEILCIQSGSAGPLNTTTVRDKLWPVGTGVASYTPPGIATNREIKCAVCYKPNSVCYENVGSNSCAAGFNLMYSGYIMGGVTGIDNPNNKNKNSRHCVNVNLDGSTPNNTFASVYAGTVIVDNSDVPGYTTDSYIQCSICCN</sequence>
<comment type="caution">
    <text evidence="2">The sequence shown here is derived from an EMBL/GenBank/DDBJ whole genome shotgun (WGS) entry which is preliminary data.</text>
</comment>